<evidence type="ECO:0000313" key="6">
    <source>
        <dbReference type="Proteomes" id="UP000009328"/>
    </source>
</evidence>
<feature type="domain" description="RRM" evidence="4">
    <location>
        <begin position="664"/>
        <end position="741"/>
    </location>
</feature>
<evidence type="ECO:0000256" key="1">
    <source>
        <dbReference type="ARBA" id="ARBA00022884"/>
    </source>
</evidence>
<feature type="compositionally biased region" description="Polar residues" evidence="3">
    <location>
        <begin position="943"/>
        <end position="954"/>
    </location>
</feature>
<feature type="domain" description="RRM" evidence="4">
    <location>
        <begin position="755"/>
        <end position="837"/>
    </location>
</feature>
<proteinExistence type="predicted"/>
<dbReference type="Gene3D" id="1.25.40.10">
    <property type="entry name" value="Tetratricopeptide repeat domain"/>
    <property type="match status" value="2"/>
</dbReference>
<dbReference type="PROSITE" id="PS50102">
    <property type="entry name" value="RRM"/>
    <property type="match status" value="3"/>
</dbReference>
<dbReference type="SUPFAM" id="SSF48452">
    <property type="entry name" value="TPR-like"/>
    <property type="match status" value="1"/>
</dbReference>
<dbReference type="GO" id="GO:0003729">
    <property type="term" value="F:mRNA binding"/>
    <property type="evidence" value="ECO:0007669"/>
    <property type="project" value="TreeGrafter"/>
</dbReference>
<organism evidence="5 6">
    <name type="scientific">Wickerhamomyces ciferrii (strain ATCC 14091 / BCRC 22168 / CBS 111 / JCM 3599 / NBRC 0793 / NRRL Y-1031 F-60-10)</name>
    <name type="common">Yeast</name>
    <name type="synonym">Pichia ciferrii</name>
    <dbReference type="NCBI Taxonomy" id="1206466"/>
    <lineage>
        <taxon>Eukaryota</taxon>
        <taxon>Fungi</taxon>
        <taxon>Dikarya</taxon>
        <taxon>Ascomycota</taxon>
        <taxon>Saccharomycotina</taxon>
        <taxon>Saccharomycetes</taxon>
        <taxon>Phaffomycetales</taxon>
        <taxon>Wickerhamomycetaceae</taxon>
        <taxon>Wickerhamomyces</taxon>
    </lineage>
</organism>
<dbReference type="eggNOG" id="KOG0128">
    <property type="taxonomic scope" value="Eukaryota"/>
</dbReference>
<reference evidence="5 6" key="1">
    <citation type="journal article" date="2012" name="Eukaryot. Cell">
        <title>Draft genome sequence of Wickerhamomyces ciferrii NRRL Y-1031 F-60-10.</title>
        <authorList>
            <person name="Schneider J."/>
            <person name="Andrea H."/>
            <person name="Blom J."/>
            <person name="Jaenicke S."/>
            <person name="Ruckert C."/>
            <person name="Schorsch C."/>
            <person name="Szczepanowski R."/>
            <person name="Farwick M."/>
            <person name="Goesmann A."/>
            <person name="Puhler A."/>
            <person name="Schaffer S."/>
            <person name="Tauch A."/>
            <person name="Kohler T."/>
            <person name="Brinkrolf K."/>
        </authorList>
    </citation>
    <scope>NUCLEOTIDE SEQUENCE [LARGE SCALE GENOMIC DNA]</scope>
    <source>
        <strain evidence="6">ATCC 14091 / BCRC 22168 / CBS 111 / JCM 3599 / NBRC 0793 / NRRL Y-1031 F-60-10</strain>
    </source>
</reference>
<dbReference type="HOGENOM" id="CLU_310362_0_0_1"/>
<name>K0KJB7_WICCF</name>
<dbReference type="InParanoid" id="K0KJB7"/>
<dbReference type="SMART" id="SM00360">
    <property type="entry name" value="RRM"/>
    <property type="match status" value="4"/>
</dbReference>
<feature type="domain" description="RRM" evidence="4">
    <location>
        <begin position="590"/>
        <end position="663"/>
    </location>
</feature>
<dbReference type="STRING" id="1206466.K0KJB7"/>
<dbReference type="InterPro" id="IPR031766">
    <property type="entry name" value="RRM_occluded"/>
</dbReference>
<dbReference type="SUPFAM" id="SSF54928">
    <property type="entry name" value="RNA-binding domain, RBD"/>
    <property type="match status" value="3"/>
</dbReference>
<dbReference type="GO" id="GO:0005634">
    <property type="term" value="C:nucleus"/>
    <property type="evidence" value="ECO:0007669"/>
    <property type="project" value="TreeGrafter"/>
</dbReference>
<feature type="compositionally biased region" description="Basic and acidic residues" evidence="3">
    <location>
        <begin position="556"/>
        <end position="565"/>
    </location>
</feature>
<dbReference type="Proteomes" id="UP000009328">
    <property type="component" value="Unassembled WGS sequence"/>
</dbReference>
<dbReference type="InterPro" id="IPR012677">
    <property type="entry name" value="Nucleotide-bd_a/b_plait_sf"/>
</dbReference>
<evidence type="ECO:0000259" key="4">
    <source>
        <dbReference type="PROSITE" id="PS50102"/>
    </source>
</evidence>
<dbReference type="Pfam" id="PF00076">
    <property type="entry name" value="RRM_1"/>
    <property type="match status" value="3"/>
</dbReference>
<evidence type="ECO:0000313" key="5">
    <source>
        <dbReference type="EMBL" id="CCH45320.1"/>
    </source>
</evidence>
<dbReference type="PANTHER" id="PTHR48025">
    <property type="entry name" value="OS02G0815200 PROTEIN"/>
    <property type="match status" value="1"/>
</dbReference>
<feature type="compositionally biased region" description="Basic and acidic residues" evidence="3">
    <location>
        <begin position="574"/>
        <end position="587"/>
    </location>
</feature>
<dbReference type="InterPro" id="IPR000504">
    <property type="entry name" value="RRM_dom"/>
</dbReference>
<dbReference type="InterPro" id="IPR011990">
    <property type="entry name" value="TPR-like_helical_dom_sf"/>
</dbReference>
<protein>
    <submittedName>
        <fullName evidence="5">Squamous cell carcinoma antigen recognized by T-cells 3</fullName>
    </submittedName>
</protein>
<keyword evidence="1 2" id="KW-0694">RNA-binding</keyword>
<dbReference type="InterPro" id="IPR035979">
    <property type="entry name" value="RBD_domain_sf"/>
</dbReference>
<evidence type="ECO:0000256" key="2">
    <source>
        <dbReference type="PROSITE-ProRule" id="PRU00176"/>
    </source>
</evidence>
<accession>K0KJB7</accession>
<keyword evidence="6" id="KW-1185">Reference proteome</keyword>
<dbReference type="EMBL" id="CAIF01000188">
    <property type="protein sequence ID" value="CCH45320.1"/>
    <property type="molecule type" value="Genomic_DNA"/>
</dbReference>
<feature type="region of interest" description="Disordered" evidence="3">
    <location>
        <begin position="548"/>
        <end position="587"/>
    </location>
</feature>
<dbReference type="InterPro" id="IPR050502">
    <property type="entry name" value="Euk_RNA-bind_prot"/>
</dbReference>
<feature type="region of interest" description="Disordered" evidence="3">
    <location>
        <begin position="935"/>
        <end position="1005"/>
    </location>
</feature>
<dbReference type="AlphaFoldDB" id="K0KJB7"/>
<comment type="caution">
    <text evidence="5">The sequence shown here is derived from an EMBL/GenBank/DDBJ whole genome shotgun (WGS) entry which is preliminary data.</text>
</comment>
<dbReference type="Pfam" id="PF16842">
    <property type="entry name" value="RRM_occluded"/>
    <property type="match status" value="1"/>
</dbReference>
<evidence type="ECO:0000256" key="3">
    <source>
        <dbReference type="SAM" id="MobiDB-lite"/>
    </source>
</evidence>
<feature type="compositionally biased region" description="Polar residues" evidence="3">
    <location>
        <begin position="969"/>
        <end position="991"/>
    </location>
</feature>
<dbReference type="Gene3D" id="3.30.70.330">
    <property type="match status" value="4"/>
</dbReference>
<sequence length="1005" mass="115987">MEKLISSKCQNFKTMYYDLYWKCQFHFSWFVKEDYTDKMDSDSVKKLQAQLAIVEGDPYKKDERLKLIDLFDSIKMSNNDDFNYAWTEYTKLFYLSGDQIEKSFNSALALDEKYQDNVITKGILSILLDTQPSFKVFELYFKFLLDHKSDELSDHYIIKEVFIKNIQYHFDRSHEIWDQIVNFLESNYGTDENQLNFIKALYQERLQVPHKTIQNTFSTYSSFITKYFNQDYNSEMSKASKLFEKTKPDQWEIEALELKKSNYENPSDFWVDYLNYWASKPKKQRSLKPIKAVFQRAADESLDDSYIKVWLRFFIILYENGAFEDDTIPYAKNFIKSFPSSPLSYSELFKNIQSDLMYTDLYQSSMKRINSLNVLHTESYQEWSALAISILVYELKSVQDGNIDLAEQLLDHLDKFFHHALDKCPDVYHSVERLCVSIAESVEEVDLCREFLKSITGKFASEAENWLLSHNFEKKHGDSKSASKILLAAINRATILDWPERIFEEALLYERVHGDSDSYKSLLVKIDKKSQELQIIRQQAINDVDSIEPEAVNNDEVAHAKRKADDVEDAEDIDQNKKQKTDSHRDREHLTISVKNIPLKINQKQILSFFKECGEITDSNLIEHEGYMHAKLEFANEESLLKALTKDHKRFHGSELKVEKAYQTVVWVANFPPSSTKDDIHALFSPIGKLAGIRFPSLKFNSQRRFCYVEYLESKDAQRAVEQLSGFEKDGYNLVVKISNPESKEARKGAVEEGREVYVAKLDFYRATSEKLKELFSKFGTVERVHLPRSEQSKAQNKKHDGYGFVTFTTPEEAQSSLNLNLVSFEGRVIEVSISKKKSERVHTKEVSGIDKYKNSENSIAILDLPDTINASHISKICSEAGEVEDVILEPEHRGAIVVFKDSRTAGSASLKLNGKTTGISNYNLKVGTVKKLAPYKAPPKPITNNKAQRSLVPSSLRRKPKSTRPAVLSTSKPKVESNDSNQQLPETTSRSNDDFRAMFLSGKK</sequence>
<gene>
    <name evidence="5" type="ORF">BN7_4902</name>
</gene>
<dbReference type="PANTHER" id="PTHR48025:SF1">
    <property type="entry name" value="RRM DOMAIN-CONTAINING PROTEIN"/>
    <property type="match status" value="1"/>
</dbReference>